<dbReference type="GeneID" id="38786302"/>
<dbReference type="Proteomes" id="UP000287166">
    <property type="component" value="Unassembled WGS sequence"/>
</dbReference>
<feature type="compositionally biased region" description="Polar residues" evidence="1">
    <location>
        <begin position="93"/>
        <end position="110"/>
    </location>
</feature>
<accession>A0A401H4L7</accession>
<evidence type="ECO:0000313" key="2">
    <source>
        <dbReference type="EMBL" id="GBE89385.1"/>
    </source>
</evidence>
<dbReference type="InParanoid" id="A0A401H4L7"/>
<feature type="compositionally biased region" description="Basic residues" evidence="1">
    <location>
        <begin position="72"/>
        <end position="81"/>
    </location>
</feature>
<feature type="region of interest" description="Disordered" evidence="1">
    <location>
        <begin position="11"/>
        <end position="196"/>
    </location>
</feature>
<name>A0A401H4L7_9APHY</name>
<evidence type="ECO:0000256" key="1">
    <source>
        <dbReference type="SAM" id="MobiDB-lite"/>
    </source>
</evidence>
<dbReference type="RefSeq" id="XP_027620298.1">
    <property type="nucleotide sequence ID" value="XM_027764497.1"/>
</dbReference>
<feature type="compositionally biased region" description="Pro residues" evidence="1">
    <location>
        <begin position="164"/>
        <end position="178"/>
    </location>
</feature>
<feature type="compositionally biased region" description="Polar residues" evidence="1">
    <location>
        <begin position="117"/>
        <end position="127"/>
    </location>
</feature>
<sequence>MATFYSSFFSSGLLAPQPHTPQPSSPSTPRQTYLNFDHEITPTALPGTNAPGPEPTLLPSISLTESAPTHDHGRRLRRRRSSLTASTSPLATIKSTTAHRTAAASVQRQSLIAGRSRSGSDASTFSMHSRGESVVEEMSVIRRLRSGSVGTALRPRRTLRRNAPPAPPPPTAPLPALPLPQSHLQAPTTPRRPLQRRVHTMDNASPVPYSSTLAVVPSSPCDSDYALPSSPGYPALGNASAASDLGMRKMQLDYPSPIEGEGCLWDQNAIKEN</sequence>
<proteinExistence type="predicted"/>
<gene>
    <name evidence="2" type="ORF">SCP_1600460</name>
</gene>
<dbReference type="AlphaFoldDB" id="A0A401H4L7"/>
<organism evidence="2 3">
    <name type="scientific">Sparassis crispa</name>
    <dbReference type="NCBI Taxonomy" id="139825"/>
    <lineage>
        <taxon>Eukaryota</taxon>
        <taxon>Fungi</taxon>
        <taxon>Dikarya</taxon>
        <taxon>Basidiomycota</taxon>
        <taxon>Agaricomycotina</taxon>
        <taxon>Agaricomycetes</taxon>
        <taxon>Polyporales</taxon>
        <taxon>Sparassidaceae</taxon>
        <taxon>Sparassis</taxon>
    </lineage>
</organism>
<dbReference type="EMBL" id="BFAD01000016">
    <property type="protein sequence ID" value="GBE89385.1"/>
    <property type="molecule type" value="Genomic_DNA"/>
</dbReference>
<comment type="caution">
    <text evidence="2">The sequence shown here is derived from an EMBL/GenBank/DDBJ whole genome shotgun (WGS) entry which is preliminary data.</text>
</comment>
<evidence type="ECO:0000313" key="3">
    <source>
        <dbReference type="Proteomes" id="UP000287166"/>
    </source>
</evidence>
<dbReference type="OrthoDB" id="3062963at2759"/>
<protein>
    <submittedName>
        <fullName evidence="2">Uncharacterized protein</fullName>
    </submittedName>
</protein>
<reference evidence="2 3" key="1">
    <citation type="journal article" date="2018" name="Sci. Rep.">
        <title>Genome sequence of the cauliflower mushroom Sparassis crispa (Hanabiratake) and its association with beneficial usage.</title>
        <authorList>
            <person name="Kiyama R."/>
            <person name="Furutani Y."/>
            <person name="Kawaguchi K."/>
            <person name="Nakanishi T."/>
        </authorList>
    </citation>
    <scope>NUCLEOTIDE SEQUENCE [LARGE SCALE GENOMIC DNA]</scope>
</reference>
<keyword evidence="3" id="KW-1185">Reference proteome</keyword>
<feature type="compositionally biased region" description="Low complexity" evidence="1">
    <location>
        <begin position="82"/>
        <end position="92"/>
    </location>
</feature>